<dbReference type="Proteomes" id="UP000587070">
    <property type="component" value="Unassembled WGS sequence"/>
</dbReference>
<dbReference type="RefSeq" id="WP_153117441.1">
    <property type="nucleotide sequence ID" value="NZ_JACIGE010000010.1"/>
</dbReference>
<gene>
    <name evidence="2" type="ORF">GGD90_002699</name>
</gene>
<sequence length="64" mass="7045">MQQRDRNLVKDIVFVVIVKLLAIAALWWYFVRDARISVDAPMAADHLGASASPAKLPAGNPNDQ</sequence>
<keyword evidence="1" id="KW-1133">Transmembrane helix</keyword>
<reference evidence="2 3" key="1">
    <citation type="submission" date="2020-08" db="EMBL/GenBank/DDBJ databases">
        <title>Genome sequencing of Purple Non-Sulfur Bacteria from various extreme environments.</title>
        <authorList>
            <person name="Mayer M."/>
        </authorList>
    </citation>
    <scope>NUCLEOTIDE SEQUENCE [LARGE SCALE GENOMIC DNA]</scope>
    <source>
        <strain evidence="2 3">2761</strain>
    </source>
</reference>
<protein>
    <submittedName>
        <fullName evidence="2">Uncharacterized protein</fullName>
    </submittedName>
</protein>
<keyword evidence="1" id="KW-0472">Membrane</keyword>
<organism evidence="2 3">
    <name type="scientific">Rhodocyclus tenuis</name>
    <name type="common">Rhodospirillum tenue</name>
    <dbReference type="NCBI Taxonomy" id="1066"/>
    <lineage>
        <taxon>Bacteria</taxon>
        <taxon>Pseudomonadati</taxon>
        <taxon>Pseudomonadota</taxon>
        <taxon>Betaproteobacteria</taxon>
        <taxon>Rhodocyclales</taxon>
        <taxon>Rhodocyclaceae</taxon>
        <taxon>Rhodocyclus</taxon>
    </lineage>
</organism>
<evidence type="ECO:0000313" key="3">
    <source>
        <dbReference type="Proteomes" id="UP000587070"/>
    </source>
</evidence>
<dbReference type="NCBIfam" id="NF045611">
    <property type="entry name" value="small_CydP"/>
    <property type="match status" value="1"/>
</dbReference>
<dbReference type="EMBL" id="JACIGE010000010">
    <property type="protein sequence ID" value="MBB4248307.1"/>
    <property type="molecule type" value="Genomic_DNA"/>
</dbReference>
<dbReference type="InterPro" id="IPR054636">
    <property type="entry name" value="CydP"/>
</dbReference>
<comment type="caution">
    <text evidence="2">The sequence shown here is derived from an EMBL/GenBank/DDBJ whole genome shotgun (WGS) entry which is preliminary data.</text>
</comment>
<keyword evidence="3" id="KW-1185">Reference proteome</keyword>
<feature type="transmembrane region" description="Helical" evidence="1">
    <location>
        <begin position="12"/>
        <end position="30"/>
    </location>
</feature>
<dbReference type="AlphaFoldDB" id="A0A840G1M7"/>
<name>A0A840G1M7_RHOTE</name>
<keyword evidence="1" id="KW-0812">Transmembrane</keyword>
<evidence type="ECO:0000256" key="1">
    <source>
        <dbReference type="SAM" id="Phobius"/>
    </source>
</evidence>
<dbReference type="OrthoDB" id="9157336at2"/>
<accession>A0A840G1M7</accession>
<proteinExistence type="predicted"/>
<evidence type="ECO:0000313" key="2">
    <source>
        <dbReference type="EMBL" id="MBB4248307.1"/>
    </source>
</evidence>